<dbReference type="GO" id="GO:0003700">
    <property type="term" value="F:DNA-binding transcription factor activity"/>
    <property type="evidence" value="ECO:0007669"/>
    <property type="project" value="InterPro"/>
</dbReference>
<dbReference type="AlphaFoldDB" id="A0A4Q9KEG5"/>
<sequence length="176" mass="18880">MVWCAPRSGCGACDAQLYIVGDGSATMDILGSMRAATLHQLGRRLSGLAGDLTHADAEKGTTPGELAILDDLLLNGRSAVREITQRTGFAQSHVSSTLAKLTERGAIKWEKNPKDARSRWADLAPRERARLEQAAATRVEDALAEQLGPKEAEKLVKLLARAAKILDVKKPSALRG</sequence>
<dbReference type="InterPro" id="IPR000835">
    <property type="entry name" value="HTH_MarR-typ"/>
</dbReference>
<dbReference type="PANTHER" id="PTHR33164">
    <property type="entry name" value="TRANSCRIPTIONAL REGULATOR, MARR FAMILY"/>
    <property type="match status" value="1"/>
</dbReference>
<protein>
    <submittedName>
        <fullName evidence="2">MarR family transcriptional regulator</fullName>
    </submittedName>
</protein>
<keyword evidence="3" id="KW-1185">Reference proteome</keyword>
<proteinExistence type="predicted"/>
<dbReference type="InterPro" id="IPR039422">
    <property type="entry name" value="MarR/SlyA-like"/>
</dbReference>
<feature type="domain" description="HTH marR-type" evidence="1">
    <location>
        <begin position="54"/>
        <end position="152"/>
    </location>
</feature>
<evidence type="ECO:0000313" key="3">
    <source>
        <dbReference type="Proteomes" id="UP000292373"/>
    </source>
</evidence>
<gene>
    <name evidence="2" type="ORF">ET989_05240</name>
</gene>
<accession>A0A4Q9KEG5</accession>
<dbReference type="InterPro" id="IPR036388">
    <property type="entry name" value="WH-like_DNA-bd_sf"/>
</dbReference>
<dbReference type="Pfam" id="PF12802">
    <property type="entry name" value="MarR_2"/>
    <property type="match status" value="1"/>
</dbReference>
<dbReference type="SMART" id="SM00347">
    <property type="entry name" value="HTH_MARR"/>
    <property type="match status" value="1"/>
</dbReference>
<dbReference type="GO" id="GO:0006950">
    <property type="term" value="P:response to stress"/>
    <property type="evidence" value="ECO:0007669"/>
    <property type="project" value="TreeGrafter"/>
</dbReference>
<evidence type="ECO:0000313" key="2">
    <source>
        <dbReference type="EMBL" id="TBT85860.1"/>
    </source>
</evidence>
<name>A0A4Q9KEG5_9ACTN</name>
<reference evidence="2 3" key="1">
    <citation type="submission" date="2019-01" db="EMBL/GenBank/DDBJ databases">
        <title>Lactibacter flavus gen. nov., sp. nov., a novel bacterium of the family Propionibacteriaceae isolated from raw milk and dairy products.</title>
        <authorList>
            <person name="Huptas C."/>
            <person name="Wenning M."/>
            <person name="Breitenwieser F."/>
            <person name="Doll E."/>
            <person name="Von Neubeck M."/>
            <person name="Busse H.-J."/>
            <person name="Scherer S."/>
        </authorList>
    </citation>
    <scope>NUCLEOTIDE SEQUENCE [LARGE SCALE GENOMIC DNA]</scope>
    <source>
        <strain evidence="2 3">KCTC 33808</strain>
    </source>
</reference>
<dbReference type="EMBL" id="SDMQ01000004">
    <property type="protein sequence ID" value="TBT85860.1"/>
    <property type="molecule type" value="Genomic_DNA"/>
</dbReference>
<dbReference type="PANTHER" id="PTHR33164:SF43">
    <property type="entry name" value="HTH-TYPE TRANSCRIPTIONAL REPRESSOR YETL"/>
    <property type="match status" value="1"/>
</dbReference>
<comment type="caution">
    <text evidence="2">The sequence shown here is derived from an EMBL/GenBank/DDBJ whole genome shotgun (WGS) entry which is preliminary data.</text>
</comment>
<dbReference type="SUPFAM" id="SSF46785">
    <property type="entry name" value="Winged helix' DNA-binding domain"/>
    <property type="match status" value="1"/>
</dbReference>
<dbReference type="OrthoDB" id="4557196at2"/>
<organism evidence="2 3">
    <name type="scientific">Propioniciclava sinopodophylli</name>
    <dbReference type="NCBI Taxonomy" id="1837344"/>
    <lineage>
        <taxon>Bacteria</taxon>
        <taxon>Bacillati</taxon>
        <taxon>Actinomycetota</taxon>
        <taxon>Actinomycetes</taxon>
        <taxon>Propionibacteriales</taxon>
        <taxon>Propionibacteriaceae</taxon>
        <taxon>Propioniciclava</taxon>
    </lineage>
</organism>
<dbReference type="Gene3D" id="1.10.10.10">
    <property type="entry name" value="Winged helix-like DNA-binding domain superfamily/Winged helix DNA-binding domain"/>
    <property type="match status" value="1"/>
</dbReference>
<evidence type="ECO:0000259" key="1">
    <source>
        <dbReference type="SMART" id="SM00347"/>
    </source>
</evidence>
<dbReference type="InterPro" id="IPR036390">
    <property type="entry name" value="WH_DNA-bd_sf"/>
</dbReference>
<dbReference type="Proteomes" id="UP000292373">
    <property type="component" value="Unassembled WGS sequence"/>
</dbReference>